<evidence type="ECO:0000313" key="5">
    <source>
        <dbReference type="EMBL" id="TDU83177.1"/>
    </source>
</evidence>
<evidence type="ECO:0000256" key="2">
    <source>
        <dbReference type="ARBA" id="ARBA00022801"/>
    </source>
</evidence>
<protein>
    <submittedName>
        <fullName evidence="5">Beta-fructofuranosidase</fullName>
    </submittedName>
</protein>
<evidence type="ECO:0000256" key="3">
    <source>
        <dbReference type="ARBA" id="ARBA00023295"/>
    </source>
</evidence>
<evidence type="ECO:0000313" key="6">
    <source>
        <dbReference type="Proteomes" id="UP000295151"/>
    </source>
</evidence>
<organism evidence="5 6">
    <name type="scientific">Kribbella voronezhensis</name>
    <dbReference type="NCBI Taxonomy" id="2512212"/>
    <lineage>
        <taxon>Bacteria</taxon>
        <taxon>Bacillati</taxon>
        <taxon>Actinomycetota</taxon>
        <taxon>Actinomycetes</taxon>
        <taxon>Propionibacteriales</taxon>
        <taxon>Kribbellaceae</taxon>
        <taxon>Kribbella</taxon>
    </lineage>
</organism>
<dbReference type="AlphaFoldDB" id="A0A4R7SXI5"/>
<gene>
    <name evidence="5" type="ORF">EV138_5639</name>
</gene>
<evidence type="ECO:0000256" key="1">
    <source>
        <dbReference type="ARBA" id="ARBA00009902"/>
    </source>
</evidence>
<dbReference type="PANTHER" id="PTHR31953">
    <property type="entry name" value="BETA-FRUCTOFURANOSIDASE, INSOLUBLE ISOENZYME CWINV1-RELATED"/>
    <property type="match status" value="1"/>
</dbReference>
<feature type="domain" description="Glycosyl hydrolase family 32 N-terminal" evidence="4">
    <location>
        <begin position="18"/>
        <end position="218"/>
    </location>
</feature>
<evidence type="ECO:0000259" key="4">
    <source>
        <dbReference type="Pfam" id="PF00251"/>
    </source>
</evidence>
<dbReference type="CDD" id="cd18609">
    <property type="entry name" value="GH32-like"/>
    <property type="match status" value="1"/>
</dbReference>
<dbReference type="Pfam" id="PF00251">
    <property type="entry name" value="Glyco_hydro_32N"/>
    <property type="match status" value="1"/>
</dbReference>
<dbReference type="InterPro" id="IPR023296">
    <property type="entry name" value="Glyco_hydro_beta-prop_sf"/>
</dbReference>
<keyword evidence="6" id="KW-1185">Reference proteome</keyword>
<dbReference type="GO" id="GO:0004553">
    <property type="term" value="F:hydrolase activity, hydrolyzing O-glycosyl compounds"/>
    <property type="evidence" value="ECO:0007669"/>
    <property type="project" value="InterPro"/>
</dbReference>
<reference evidence="5 6" key="1">
    <citation type="submission" date="2019-03" db="EMBL/GenBank/DDBJ databases">
        <title>Genomic Encyclopedia of Type Strains, Phase III (KMG-III): the genomes of soil and plant-associated and newly described type strains.</title>
        <authorList>
            <person name="Whitman W."/>
        </authorList>
    </citation>
    <scope>NUCLEOTIDE SEQUENCE [LARGE SCALE GENOMIC DNA]</scope>
    <source>
        <strain evidence="5 6">VKM Ac-2575</strain>
    </source>
</reference>
<dbReference type="InterPro" id="IPR001362">
    <property type="entry name" value="Glyco_hydro_32"/>
</dbReference>
<name>A0A4R7SXI5_9ACTN</name>
<dbReference type="GO" id="GO:0005975">
    <property type="term" value="P:carbohydrate metabolic process"/>
    <property type="evidence" value="ECO:0007669"/>
    <property type="project" value="InterPro"/>
</dbReference>
<comment type="caution">
    <text evidence="5">The sequence shown here is derived from an EMBL/GenBank/DDBJ whole genome shotgun (WGS) entry which is preliminary data.</text>
</comment>
<keyword evidence="3" id="KW-0326">Glycosidase</keyword>
<dbReference type="EMBL" id="SOCE01000002">
    <property type="protein sequence ID" value="TDU83177.1"/>
    <property type="molecule type" value="Genomic_DNA"/>
</dbReference>
<dbReference type="InterPro" id="IPR013148">
    <property type="entry name" value="Glyco_hydro_32_N"/>
</dbReference>
<dbReference type="Gene3D" id="2.115.10.20">
    <property type="entry name" value="Glycosyl hydrolase domain, family 43"/>
    <property type="match status" value="1"/>
</dbReference>
<dbReference type="SUPFAM" id="SSF75005">
    <property type="entry name" value="Arabinanase/levansucrase/invertase"/>
    <property type="match status" value="1"/>
</dbReference>
<dbReference type="SMART" id="SM00640">
    <property type="entry name" value="Glyco_32"/>
    <property type="match status" value="1"/>
</dbReference>
<dbReference type="Proteomes" id="UP000295151">
    <property type="component" value="Unassembled WGS sequence"/>
</dbReference>
<proteinExistence type="inferred from homology"/>
<dbReference type="InterPro" id="IPR050551">
    <property type="entry name" value="Fructan_Metab_Enzymes"/>
</dbReference>
<keyword evidence="2" id="KW-0378">Hydrolase</keyword>
<dbReference type="RefSeq" id="WP_133982243.1">
    <property type="nucleotide sequence ID" value="NZ_SOCE01000002.1"/>
</dbReference>
<dbReference type="OrthoDB" id="9776657at2"/>
<sequence length="315" mass="34781">MLELPDSWVWDFWFAHDGDQYHLFFLYASRALHDPSRRHGRASIGHAVSDDLRDWTRVADALVHGDRPAFDDAATWTGSVVQGPDGTWHMFYTGASERDGVLIQSIGVATSRDLVSWEKYDGNPVASADPRWYEKYDGSTWFDEAWRDPWVFEDPGGDGWHMLITGRANHGPVDDRGVVGHARSRDLLQWEVQPPLSEPGAGFGHLEVFQVEVVEGQVVLLFNCLRNELSAAKKATSGSGGVWSLTADSVTGPFDISKATPLTDDSLYVGRLVRDVDGAWVMLAFHNEGPDGFIGAISDPMPVYLTPDGLALKPA</sequence>
<accession>A0A4R7SXI5</accession>
<comment type="similarity">
    <text evidence="1">Belongs to the glycosyl hydrolase 32 family.</text>
</comment>